<name>G0UY63_TRYCI</name>
<gene>
    <name evidence="4" type="ORF">TCIL3000_10_11090</name>
</gene>
<dbReference type="SMART" id="SM00248">
    <property type="entry name" value="ANK"/>
    <property type="match status" value="5"/>
</dbReference>
<dbReference type="Gene3D" id="1.25.40.20">
    <property type="entry name" value="Ankyrin repeat-containing domain"/>
    <property type="match status" value="2"/>
</dbReference>
<dbReference type="EMBL" id="HE575323">
    <property type="protein sequence ID" value="CCC94330.1"/>
    <property type="molecule type" value="Genomic_DNA"/>
</dbReference>
<keyword evidence="1" id="KW-0677">Repeat</keyword>
<dbReference type="PROSITE" id="PS50088">
    <property type="entry name" value="ANK_REPEAT"/>
    <property type="match status" value="2"/>
</dbReference>
<evidence type="ECO:0000256" key="2">
    <source>
        <dbReference type="ARBA" id="ARBA00023043"/>
    </source>
</evidence>
<evidence type="ECO:0000313" key="4">
    <source>
        <dbReference type="EMBL" id="CCC94330.1"/>
    </source>
</evidence>
<accession>G0UY63</accession>
<feature type="repeat" description="ANK" evidence="3">
    <location>
        <begin position="255"/>
        <end position="287"/>
    </location>
</feature>
<dbReference type="PANTHER" id="PTHR24198:SF165">
    <property type="entry name" value="ANKYRIN REPEAT-CONTAINING PROTEIN-RELATED"/>
    <property type="match status" value="1"/>
</dbReference>
<organism evidence="4">
    <name type="scientific">Trypanosoma congolense (strain IL3000)</name>
    <dbReference type="NCBI Taxonomy" id="1068625"/>
    <lineage>
        <taxon>Eukaryota</taxon>
        <taxon>Discoba</taxon>
        <taxon>Euglenozoa</taxon>
        <taxon>Kinetoplastea</taxon>
        <taxon>Metakinetoplastina</taxon>
        <taxon>Trypanosomatida</taxon>
        <taxon>Trypanosomatidae</taxon>
        <taxon>Trypanosoma</taxon>
        <taxon>Nannomonas</taxon>
    </lineage>
</organism>
<dbReference type="Pfam" id="PF12796">
    <property type="entry name" value="Ank_2"/>
    <property type="match status" value="1"/>
</dbReference>
<keyword evidence="2 3" id="KW-0040">ANK repeat</keyword>
<dbReference type="InterPro" id="IPR002110">
    <property type="entry name" value="Ankyrin_rpt"/>
</dbReference>
<reference evidence="4" key="1">
    <citation type="journal article" date="2012" name="Proc. Natl. Acad. Sci. U.S.A.">
        <title>Antigenic diversity is generated by distinct evolutionary mechanisms in African trypanosome species.</title>
        <authorList>
            <person name="Jackson A.P."/>
            <person name="Berry A."/>
            <person name="Aslett M."/>
            <person name="Allison H.C."/>
            <person name="Burton P."/>
            <person name="Vavrova-Anderson J."/>
            <person name="Brown R."/>
            <person name="Browne H."/>
            <person name="Corton N."/>
            <person name="Hauser H."/>
            <person name="Gamble J."/>
            <person name="Gilderthorp R."/>
            <person name="Marcello L."/>
            <person name="McQuillan J."/>
            <person name="Otto T.D."/>
            <person name="Quail M.A."/>
            <person name="Sanders M.J."/>
            <person name="van Tonder A."/>
            <person name="Ginger M.L."/>
            <person name="Field M.C."/>
            <person name="Barry J.D."/>
            <person name="Hertz-Fowler C."/>
            <person name="Berriman M."/>
        </authorList>
    </citation>
    <scope>NUCLEOTIDE SEQUENCE</scope>
    <source>
        <strain evidence="4">IL3000</strain>
    </source>
</reference>
<evidence type="ECO:0000256" key="1">
    <source>
        <dbReference type="ARBA" id="ARBA00022737"/>
    </source>
</evidence>
<dbReference type="VEuPathDB" id="TriTrypDB:TcIL3000_10_11090"/>
<proteinExistence type="predicted"/>
<protein>
    <submittedName>
        <fullName evidence="4">Uncharacterized protein TCIL3000_10_11090</fullName>
    </submittedName>
</protein>
<dbReference type="AlphaFoldDB" id="G0UY63"/>
<sequence length="295" mass="32985">MSVHLAEICKVDEPEAIVEYLTQLCPARAAIADVSVAVDEEQAIEDSFCLAANISNKAHRSLYHSFNGVWSFTDADGRTAVHWAVAMKNFSLASRLMGEPFYALVDSVDHDGVTPFLTACMVGAPKEFLTNLLTNMAEQRRWRIAYETFRSGGDVEPIKNAEVSLAEYRLEIINQPDSNGNTSLLHGASRGKLPIVVFLLQAGASIDHTNNRGQSALHRATGRGSVEVVEELVSFSKRKHEPAHHSRWMNIQDYRGDTALFYASMDDNEELGRYLLRQGARRDIRNKDGKEFWEV</sequence>
<feature type="repeat" description="ANK" evidence="3">
    <location>
        <begin position="179"/>
        <end position="211"/>
    </location>
</feature>
<evidence type="ECO:0000256" key="3">
    <source>
        <dbReference type="PROSITE-ProRule" id="PRU00023"/>
    </source>
</evidence>
<dbReference type="SUPFAM" id="SSF48403">
    <property type="entry name" value="Ankyrin repeat"/>
    <property type="match status" value="1"/>
</dbReference>
<dbReference type="PROSITE" id="PS50297">
    <property type="entry name" value="ANK_REP_REGION"/>
    <property type="match status" value="2"/>
</dbReference>
<dbReference type="PANTHER" id="PTHR24198">
    <property type="entry name" value="ANKYRIN REPEAT AND PROTEIN KINASE DOMAIN-CONTAINING PROTEIN"/>
    <property type="match status" value="1"/>
</dbReference>
<dbReference type="InterPro" id="IPR036770">
    <property type="entry name" value="Ankyrin_rpt-contain_sf"/>
</dbReference>